<reference evidence="1 2" key="1">
    <citation type="submission" date="2019-10" db="EMBL/GenBank/DDBJ databases">
        <authorList>
            <person name="Palmer J.M."/>
        </authorList>
    </citation>
    <scope>NUCLEOTIDE SEQUENCE [LARGE SCALE GENOMIC DNA]</scope>
    <source>
        <strain evidence="1 2">TWF694</strain>
    </source>
</reference>
<dbReference type="GO" id="GO:0060628">
    <property type="term" value="P:regulation of ER to Golgi vesicle-mediated transport"/>
    <property type="evidence" value="ECO:0007669"/>
    <property type="project" value="TreeGrafter"/>
</dbReference>
<accession>A0AAV9XGG2</accession>
<dbReference type="Gene3D" id="1.20.58.670">
    <property type="entry name" value="Dsl1p vesicle tethering complex, Tip20p subunit, domain D"/>
    <property type="match status" value="1"/>
</dbReference>
<keyword evidence="2" id="KW-1185">Reference proteome</keyword>
<dbReference type="Proteomes" id="UP001365542">
    <property type="component" value="Unassembled WGS sequence"/>
</dbReference>
<dbReference type="AlphaFoldDB" id="A0AAV9XGG2"/>
<dbReference type="GO" id="GO:0006888">
    <property type="term" value="P:endoplasmic reticulum to Golgi vesicle-mediated transport"/>
    <property type="evidence" value="ECO:0007669"/>
    <property type="project" value="InterPro"/>
</dbReference>
<dbReference type="Pfam" id="PF04437">
    <property type="entry name" value="RINT1_TIP1"/>
    <property type="match status" value="1"/>
</dbReference>
<dbReference type="PANTHER" id="PTHR13520">
    <property type="entry name" value="RAD50-INTERACTING PROTEIN 1 RINT-1"/>
    <property type="match status" value="1"/>
</dbReference>
<dbReference type="Gene3D" id="1.20.58.1420">
    <property type="entry name" value="Dsl1p vesicle tethering complex, Tip20p subunit, domain B"/>
    <property type="match status" value="1"/>
</dbReference>
<dbReference type="GO" id="GO:0006890">
    <property type="term" value="P:retrograde vesicle-mediated transport, Golgi to endoplasmic reticulum"/>
    <property type="evidence" value="ECO:0007669"/>
    <property type="project" value="InterPro"/>
</dbReference>
<sequence>MTAARPRPQDARVYDYLNDKIQTSADLKSLDSLLDALKNQHNLLRQQLGQVGKDLGEAESEQKQHASSVLLKSHEYLQRQTEIDDRLEKVRTSQTVSDVVSNYRRNLNRLKQLEIAKGYITILQAVNILKRQTEEVIASDPRAALIPYYQLQHISAQLRKKHEVAEGAAVHLVEYVEQATTQLWDDMKERLSKQFQTTLDAIGWPTQDLSSDKMQQFDTEFTKILALRKTDQEIAANVDISTFTSLKEISNCPRYAPLLAFTALSRAFALRFRYHFEGDKQTNKLEKPEWYLQHIENLIREYQPFCTEFLQGILDAGELRTHDAVQEFITSLLPIIRRKIDNDLPALAAQGPLASHFIQQAIKFDTMLKEDYMYSPFGIDPDDWRGITHEVLTVNNSEFFKKWLAVEKDFALARYENIIAAEDAWIIDYDSVEPNETKPTKSAFRVKELLELVTERYRPLQSFSQKLRFLMDIQITILDQYHDRIHSSIEAFKMLSSSIGRAVQGMGKQDAESITGLTGLERLCRVYGSALFLGNCMKDWGEDLFFLEMWEELGSRARKNNDGSLISSIASFGSAAQESTEEEGALFDEMATSYSTILQESANMIHDLVSNAIREDLKLYYKIPQWQVIEETESKEQGHSSELIPLLKTLPSFCAYLSRFWAPNVFQREFRRVLISMENYFMDSIVSRNQFSEQGGQQLFRDMQAIWTTLHPWVPDAPGVMRRISETCMILALPANTEDLESSETQRTLKYVVDGVFEDNQRARVILEELDIYCLTIPETRNTLQRRVDSWQKK</sequence>
<evidence type="ECO:0000313" key="1">
    <source>
        <dbReference type="EMBL" id="KAK6541193.1"/>
    </source>
</evidence>
<dbReference type="GO" id="GO:0070939">
    <property type="term" value="C:Dsl1/NZR complex"/>
    <property type="evidence" value="ECO:0007669"/>
    <property type="project" value="InterPro"/>
</dbReference>
<evidence type="ECO:0000313" key="2">
    <source>
        <dbReference type="Proteomes" id="UP001365542"/>
    </source>
</evidence>
<evidence type="ECO:0008006" key="3">
    <source>
        <dbReference type="Google" id="ProtNLM"/>
    </source>
</evidence>
<dbReference type="InterPro" id="IPR042044">
    <property type="entry name" value="EXOC6PINT-1/Sec15/Tip20_C_dom2"/>
</dbReference>
<name>A0AAV9XGG2_9PEZI</name>
<dbReference type="InterPro" id="IPR042042">
    <property type="entry name" value="Tip20p_domB"/>
</dbReference>
<organism evidence="1 2">
    <name type="scientific">Orbilia ellipsospora</name>
    <dbReference type="NCBI Taxonomy" id="2528407"/>
    <lineage>
        <taxon>Eukaryota</taxon>
        <taxon>Fungi</taxon>
        <taxon>Dikarya</taxon>
        <taxon>Ascomycota</taxon>
        <taxon>Pezizomycotina</taxon>
        <taxon>Orbiliomycetes</taxon>
        <taxon>Orbiliales</taxon>
        <taxon>Orbiliaceae</taxon>
        <taxon>Orbilia</taxon>
    </lineage>
</organism>
<proteinExistence type="predicted"/>
<dbReference type="PROSITE" id="PS51386">
    <property type="entry name" value="RINT1_TIP20"/>
    <property type="match status" value="1"/>
</dbReference>
<comment type="caution">
    <text evidence="1">The sequence shown here is derived from an EMBL/GenBank/DDBJ whole genome shotgun (WGS) entry which is preliminary data.</text>
</comment>
<protein>
    <recommendedName>
        <fullName evidence="3">RAD50-interacting protein 1</fullName>
    </recommendedName>
</protein>
<dbReference type="InterPro" id="IPR007528">
    <property type="entry name" value="RINT1_Tip20"/>
</dbReference>
<gene>
    <name evidence="1" type="ORF">TWF694_008562</name>
</gene>
<dbReference type="PANTHER" id="PTHR13520:SF0">
    <property type="entry name" value="RAD50-INTERACTING PROTEIN 1"/>
    <property type="match status" value="1"/>
</dbReference>
<dbReference type="EMBL" id="JAVHJO010000004">
    <property type="protein sequence ID" value="KAK6541193.1"/>
    <property type="molecule type" value="Genomic_DNA"/>
</dbReference>